<evidence type="ECO:0000259" key="3">
    <source>
        <dbReference type="Pfam" id="PF03816"/>
    </source>
</evidence>
<dbReference type="NCBIfam" id="TIGR00350">
    <property type="entry name" value="lytR_cpsA_psr"/>
    <property type="match status" value="1"/>
</dbReference>
<name>A0A919IC53_9ACTN</name>
<comment type="similarity">
    <text evidence="1">Belongs to the LytR/CpsA/Psr (LCP) family.</text>
</comment>
<feature type="transmembrane region" description="Helical" evidence="2">
    <location>
        <begin position="23"/>
        <end position="46"/>
    </location>
</feature>
<comment type="caution">
    <text evidence="4">The sequence shown here is derived from an EMBL/GenBank/DDBJ whole genome shotgun (WGS) entry which is preliminary data.</text>
</comment>
<accession>A0A919IC53</accession>
<keyword evidence="2" id="KW-0812">Transmembrane</keyword>
<evidence type="ECO:0000256" key="1">
    <source>
        <dbReference type="ARBA" id="ARBA00006068"/>
    </source>
</evidence>
<dbReference type="AlphaFoldDB" id="A0A919IC53"/>
<keyword evidence="2" id="KW-0472">Membrane</keyword>
<sequence length="346" mass="37385">MDQGAPEPRRRGWYKRRPAWQKALIMLGALVLIVSSGVAGGGYYLVDRYSDKVDRASLLPPAAPEEAEQSKRNWESGPLNLLLLGSDSRAAVPGGTSPIGERSDTIMLVHIARGRDRATIISIPRDSYVDVPAGGPWKGGKNKINSAFAYGGAALTATTVRHLTGIPLDGALIANFASIRDLVDAVDGVNVCVPYDVRSTFSDREWKQGCHDMNGEVAEEFMRQRYDVPGGDFGRIKNQQLVVQSVIRKVAERNLLYKPLELDTLLGIAAESLTVDENLDLRDLAFAVRDIRPGSIGYATVPYTSADLKTPAGAAVQLDTAAATAMFAAVRNDTIDQWLADNPPAP</sequence>
<evidence type="ECO:0000313" key="5">
    <source>
        <dbReference type="Proteomes" id="UP000619479"/>
    </source>
</evidence>
<keyword evidence="2" id="KW-1133">Transmembrane helix</keyword>
<evidence type="ECO:0000313" key="4">
    <source>
        <dbReference type="EMBL" id="GID62804.1"/>
    </source>
</evidence>
<evidence type="ECO:0000256" key="2">
    <source>
        <dbReference type="SAM" id="Phobius"/>
    </source>
</evidence>
<dbReference type="Pfam" id="PF03816">
    <property type="entry name" value="LytR_cpsA_psr"/>
    <property type="match status" value="1"/>
</dbReference>
<reference evidence="4" key="1">
    <citation type="submission" date="2021-01" db="EMBL/GenBank/DDBJ databases">
        <title>Whole genome shotgun sequence of Actinoplanes cyaneus NBRC 14990.</title>
        <authorList>
            <person name="Komaki H."/>
            <person name="Tamura T."/>
        </authorList>
    </citation>
    <scope>NUCLEOTIDE SEQUENCE</scope>
    <source>
        <strain evidence="4">NBRC 14990</strain>
    </source>
</reference>
<dbReference type="PANTHER" id="PTHR33392">
    <property type="entry name" value="POLYISOPRENYL-TEICHOIC ACID--PEPTIDOGLYCAN TEICHOIC ACID TRANSFERASE TAGU"/>
    <property type="match status" value="1"/>
</dbReference>
<dbReference type="InterPro" id="IPR004474">
    <property type="entry name" value="LytR_CpsA_psr"/>
</dbReference>
<dbReference type="EMBL" id="BOMH01000004">
    <property type="protein sequence ID" value="GID62804.1"/>
    <property type="molecule type" value="Genomic_DNA"/>
</dbReference>
<gene>
    <name evidence="4" type="ORF">Acy02nite_06850</name>
</gene>
<dbReference type="InterPro" id="IPR050922">
    <property type="entry name" value="LytR/CpsA/Psr_CW_biosynth"/>
</dbReference>
<dbReference type="Gene3D" id="3.40.630.190">
    <property type="entry name" value="LCP protein"/>
    <property type="match status" value="1"/>
</dbReference>
<dbReference type="PANTHER" id="PTHR33392:SF6">
    <property type="entry name" value="POLYISOPRENYL-TEICHOIC ACID--PEPTIDOGLYCAN TEICHOIC ACID TRANSFERASE TAGU"/>
    <property type="match status" value="1"/>
</dbReference>
<proteinExistence type="inferred from homology"/>
<organism evidence="4 5">
    <name type="scientific">Actinoplanes cyaneus</name>
    <dbReference type="NCBI Taxonomy" id="52696"/>
    <lineage>
        <taxon>Bacteria</taxon>
        <taxon>Bacillati</taxon>
        <taxon>Actinomycetota</taxon>
        <taxon>Actinomycetes</taxon>
        <taxon>Micromonosporales</taxon>
        <taxon>Micromonosporaceae</taxon>
        <taxon>Actinoplanes</taxon>
    </lineage>
</organism>
<feature type="domain" description="Cell envelope-related transcriptional attenuator" evidence="3">
    <location>
        <begin position="102"/>
        <end position="251"/>
    </location>
</feature>
<dbReference type="Proteomes" id="UP000619479">
    <property type="component" value="Unassembled WGS sequence"/>
</dbReference>
<keyword evidence="5" id="KW-1185">Reference proteome</keyword>
<protein>
    <submittedName>
        <fullName evidence="4">LytTR family transcriptional regulator</fullName>
    </submittedName>
</protein>